<dbReference type="GO" id="GO:0050080">
    <property type="term" value="F:malonyl-CoA decarboxylase activity"/>
    <property type="evidence" value="ECO:0007669"/>
    <property type="project" value="InterPro"/>
</dbReference>
<dbReference type="AlphaFoldDB" id="A0A853FRU8"/>
<proteinExistence type="predicted"/>
<dbReference type="Pfam" id="PF05292">
    <property type="entry name" value="MCD"/>
    <property type="match status" value="1"/>
</dbReference>
<dbReference type="Gene3D" id="1.20.140.90">
    <property type="entry name" value="Malonyl-CoA decarboxylase, oligemerization domain"/>
    <property type="match status" value="1"/>
</dbReference>
<organism evidence="4 5">
    <name type="scientific">Parapusillimonas granuli</name>
    <dbReference type="NCBI Taxonomy" id="380911"/>
    <lineage>
        <taxon>Bacteria</taxon>
        <taxon>Pseudomonadati</taxon>
        <taxon>Pseudomonadota</taxon>
        <taxon>Betaproteobacteria</taxon>
        <taxon>Burkholderiales</taxon>
        <taxon>Alcaligenaceae</taxon>
        <taxon>Parapusillimonas</taxon>
    </lineage>
</organism>
<name>A0A853FRU8_9BURK</name>
<feature type="region of interest" description="Disordered" evidence="1">
    <location>
        <begin position="1"/>
        <end position="24"/>
    </location>
</feature>
<dbReference type="Gene3D" id="3.40.630.150">
    <property type="entry name" value="Malonyl-CoA decarboxylase, catalytic domain"/>
    <property type="match status" value="1"/>
</dbReference>
<dbReference type="PANTHER" id="PTHR28641">
    <property type="match status" value="1"/>
</dbReference>
<evidence type="ECO:0000313" key="4">
    <source>
        <dbReference type="EMBL" id="NYT48584.1"/>
    </source>
</evidence>
<dbReference type="Pfam" id="PF17408">
    <property type="entry name" value="MCD_N"/>
    <property type="match status" value="1"/>
</dbReference>
<comment type="caution">
    <text evidence="4">The sequence shown here is derived from an EMBL/GenBank/DDBJ whole genome shotgun (WGS) entry which is preliminary data.</text>
</comment>
<dbReference type="Proteomes" id="UP000559809">
    <property type="component" value="Unassembled WGS sequence"/>
</dbReference>
<dbReference type="InterPro" id="IPR038351">
    <property type="entry name" value="MCD_N_sf"/>
</dbReference>
<dbReference type="InterPro" id="IPR038917">
    <property type="entry name" value="Malonyl_CoA_deC"/>
</dbReference>
<evidence type="ECO:0000259" key="2">
    <source>
        <dbReference type="Pfam" id="PF05292"/>
    </source>
</evidence>
<sequence length="430" mass="48149">MTVTDVKKLPAPQPEAEAEKASEKETEGLIARLGRWLERDHLPLQTDVLSLFTARMTDVAANRKAKQWSQRYLAADAKERRALLAGLAQASAGLEPREDKGLRLFRRLYAQADSLHLLVELRADMLRWRNQVAGLTVLERELEGLLSSWFDVGMLELRPITWDSPASLLEKLIQYEAVHEIRSWDELRHRVASQRRCYAFFHPRMSDVPLIFVEIAFAAEMAGDVQMLLDPAVPAGDPSKARWAIFYSISNTQPGLRGISFGNFLLKRVIDQLLIELPKLKSFATLSPIPGFVDWLGKQDGKAIHELLHDKADRQKALDDPKAGQAWVERLQAAAAGKAGDAVRKSGLRLVAHYLKSMKNGQPLDPVARFHLGNGARIERINWAADSSPKGIAQSCGIMVNYLYELDQLDDNLALLAAGKPKTGMNLRWL</sequence>
<keyword evidence="5" id="KW-1185">Reference proteome</keyword>
<gene>
    <name evidence="4" type="ORF">H0A72_04595</name>
</gene>
<feature type="domain" description="Malonyl-CoA decarboxylase N-terminal" evidence="3">
    <location>
        <begin position="100"/>
        <end position="150"/>
    </location>
</feature>
<dbReference type="InterPro" id="IPR042303">
    <property type="entry name" value="Malonyl_CoA_deC_C_sf"/>
</dbReference>
<dbReference type="GO" id="GO:0006633">
    <property type="term" value="P:fatty acid biosynthetic process"/>
    <property type="evidence" value="ECO:0007669"/>
    <property type="project" value="InterPro"/>
</dbReference>
<dbReference type="InterPro" id="IPR035372">
    <property type="entry name" value="MCD_N"/>
</dbReference>
<feature type="domain" description="Malonyl-CoA decarboxylase C-terminal" evidence="2">
    <location>
        <begin position="153"/>
        <end position="405"/>
    </location>
</feature>
<dbReference type="PANTHER" id="PTHR28641:SF1">
    <property type="entry name" value="MALONYL-COA DECARBOXYLASE, MITOCHONDRIAL"/>
    <property type="match status" value="1"/>
</dbReference>
<evidence type="ECO:0000256" key="1">
    <source>
        <dbReference type="SAM" id="MobiDB-lite"/>
    </source>
</evidence>
<protein>
    <submittedName>
        <fullName evidence="4">Malonyl-CoA decarboxylase family protein</fullName>
    </submittedName>
</protein>
<dbReference type="InterPro" id="IPR007956">
    <property type="entry name" value="Malonyl_CoA_deC_C"/>
</dbReference>
<reference evidence="4 5" key="1">
    <citation type="submission" date="2020-07" db="EMBL/GenBank/DDBJ databases">
        <title>Taxonomic revisions and descriptions of new bacterial species based on genomic comparisons in the high-G+C-content subgroup of the family Alcaligenaceae.</title>
        <authorList>
            <person name="Szabo A."/>
            <person name="Felfoldi T."/>
        </authorList>
    </citation>
    <scope>NUCLEOTIDE SEQUENCE [LARGE SCALE GENOMIC DNA]</scope>
    <source>
        <strain evidence="4 5">LMG 24012</strain>
    </source>
</reference>
<accession>A0A853FRU8</accession>
<dbReference type="EMBL" id="JACCEM010000002">
    <property type="protein sequence ID" value="NYT48584.1"/>
    <property type="molecule type" value="Genomic_DNA"/>
</dbReference>
<evidence type="ECO:0000259" key="3">
    <source>
        <dbReference type="Pfam" id="PF17408"/>
    </source>
</evidence>
<dbReference type="RefSeq" id="WP_180153872.1">
    <property type="nucleotide sequence ID" value="NZ_JACCEM010000002.1"/>
</dbReference>
<evidence type="ECO:0000313" key="5">
    <source>
        <dbReference type="Proteomes" id="UP000559809"/>
    </source>
</evidence>